<name>A0A2G2ZUJ2_CAPAN</name>
<dbReference type="Pfam" id="PF22936">
    <property type="entry name" value="Pol_BBD"/>
    <property type="match status" value="1"/>
</dbReference>
<reference evidence="4 5" key="1">
    <citation type="journal article" date="2014" name="Nat. Genet.">
        <title>Genome sequence of the hot pepper provides insights into the evolution of pungency in Capsicum species.</title>
        <authorList>
            <person name="Kim S."/>
            <person name="Park M."/>
            <person name="Yeom S.I."/>
            <person name="Kim Y.M."/>
            <person name="Lee J.M."/>
            <person name="Lee H.A."/>
            <person name="Seo E."/>
            <person name="Choi J."/>
            <person name="Cheong K."/>
            <person name="Kim K.T."/>
            <person name="Jung K."/>
            <person name="Lee G.W."/>
            <person name="Oh S.K."/>
            <person name="Bae C."/>
            <person name="Kim S.B."/>
            <person name="Lee H.Y."/>
            <person name="Kim S.Y."/>
            <person name="Kim M.S."/>
            <person name="Kang B.C."/>
            <person name="Jo Y.D."/>
            <person name="Yang H.B."/>
            <person name="Jeong H.J."/>
            <person name="Kang W.H."/>
            <person name="Kwon J.K."/>
            <person name="Shin C."/>
            <person name="Lim J.Y."/>
            <person name="Park J.H."/>
            <person name="Huh J.H."/>
            <person name="Kim J.S."/>
            <person name="Kim B.D."/>
            <person name="Cohen O."/>
            <person name="Paran I."/>
            <person name="Suh M.C."/>
            <person name="Lee S.B."/>
            <person name="Kim Y.K."/>
            <person name="Shin Y."/>
            <person name="Noh S.J."/>
            <person name="Park J."/>
            <person name="Seo Y.S."/>
            <person name="Kwon S.Y."/>
            <person name="Kim H.A."/>
            <person name="Park J.M."/>
            <person name="Kim H.J."/>
            <person name="Choi S.B."/>
            <person name="Bosland P.W."/>
            <person name="Reeves G."/>
            <person name="Jo S.H."/>
            <person name="Lee B.W."/>
            <person name="Cho H.T."/>
            <person name="Choi H.S."/>
            <person name="Lee M.S."/>
            <person name="Yu Y."/>
            <person name="Do Choi Y."/>
            <person name="Park B.S."/>
            <person name="van Deynze A."/>
            <person name="Ashrafi H."/>
            <person name="Hill T."/>
            <person name="Kim W.T."/>
            <person name="Pai H.S."/>
            <person name="Ahn H.K."/>
            <person name="Yeam I."/>
            <person name="Giovannoni J.J."/>
            <person name="Rose J.K."/>
            <person name="Sorensen I."/>
            <person name="Lee S.J."/>
            <person name="Kim R.W."/>
            <person name="Choi I.Y."/>
            <person name="Choi B.S."/>
            <person name="Lim J.S."/>
            <person name="Lee Y.H."/>
            <person name="Choi D."/>
        </authorList>
    </citation>
    <scope>NUCLEOTIDE SEQUENCE [LARGE SCALE GENOMIC DNA]</scope>
    <source>
        <strain evidence="5">cv. CM334</strain>
    </source>
</reference>
<keyword evidence="5" id="KW-1185">Reference proteome</keyword>
<evidence type="ECO:0000256" key="2">
    <source>
        <dbReference type="SAM" id="Phobius"/>
    </source>
</evidence>
<comment type="caution">
    <text evidence="4">The sequence shown here is derived from an EMBL/GenBank/DDBJ whole genome shotgun (WGS) entry which is preliminary data.</text>
</comment>
<protein>
    <recommendedName>
        <fullName evidence="3">Retrovirus-related Pol polyprotein from transposon TNT 1-94-like beta-barrel domain-containing protein</fullName>
    </recommendedName>
</protein>
<dbReference type="AlphaFoldDB" id="A0A2G2ZUJ2"/>
<reference evidence="4 5" key="2">
    <citation type="journal article" date="2017" name="Genome Biol.">
        <title>New reference genome sequences of hot pepper reveal the massive evolution of plant disease-resistance genes by retroduplication.</title>
        <authorList>
            <person name="Kim S."/>
            <person name="Park J."/>
            <person name="Yeom S.I."/>
            <person name="Kim Y.M."/>
            <person name="Seo E."/>
            <person name="Kim K.T."/>
            <person name="Kim M.S."/>
            <person name="Lee J.M."/>
            <person name="Cheong K."/>
            <person name="Shin H.S."/>
            <person name="Kim S.B."/>
            <person name="Han K."/>
            <person name="Lee J."/>
            <person name="Park M."/>
            <person name="Lee H.A."/>
            <person name="Lee H.Y."/>
            <person name="Lee Y."/>
            <person name="Oh S."/>
            <person name="Lee J.H."/>
            <person name="Choi E."/>
            <person name="Choi E."/>
            <person name="Lee S.E."/>
            <person name="Jeon J."/>
            <person name="Kim H."/>
            <person name="Choi G."/>
            <person name="Song H."/>
            <person name="Lee J."/>
            <person name="Lee S.C."/>
            <person name="Kwon J.K."/>
            <person name="Lee H.Y."/>
            <person name="Koo N."/>
            <person name="Hong Y."/>
            <person name="Kim R.W."/>
            <person name="Kang W.H."/>
            <person name="Huh J.H."/>
            <person name="Kang B.C."/>
            <person name="Yang T.J."/>
            <person name="Lee Y.H."/>
            <person name="Bennetzen J.L."/>
            <person name="Choi D."/>
        </authorList>
    </citation>
    <scope>NUCLEOTIDE SEQUENCE [LARGE SCALE GENOMIC DNA]</scope>
    <source>
        <strain evidence="5">cv. CM334</strain>
    </source>
</reference>
<gene>
    <name evidence="4" type="ORF">T459_07744</name>
</gene>
<feature type="domain" description="Retrovirus-related Pol polyprotein from transposon TNT 1-94-like beta-barrel" evidence="3">
    <location>
        <begin position="281"/>
        <end position="353"/>
    </location>
</feature>
<keyword evidence="2" id="KW-0812">Transmembrane</keyword>
<evidence type="ECO:0000259" key="3">
    <source>
        <dbReference type="Pfam" id="PF22936"/>
    </source>
</evidence>
<feature type="compositionally biased region" description="Polar residues" evidence="1">
    <location>
        <begin position="7"/>
        <end position="26"/>
    </location>
</feature>
<evidence type="ECO:0000313" key="5">
    <source>
        <dbReference type="Proteomes" id="UP000222542"/>
    </source>
</evidence>
<dbReference type="InterPro" id="IPR054722">
    <property type="entry name" value="PolX-like_BBD"/>
</dbReference>
<evidence type="ECO:0000256" key="1">
    <source>
        <dbReference type="SAM" id="MobiDB-lite"/>
    </source>
</evidence>
<feature type="transmembrane region" description="Helical" evidence="2">
    <location>
        <begin position="95"/>
        <end position="117"/>
    </location>
</feature>
<keyword evidence="2" id="KW-1133">Transmembrane helix</keyword>
<proteinExistence type="predicted"/>
<dbReference type="Proteomes" id="UP000222542">
    <property type="component" value="Unassembled WGS sequence"/>
</dbReference>
<sequence length="473" mass="51901">MLLSFDVSESNAAEVDTSSSAPRPTDPINSSYFHELMKIVDNGLKKTVEMSTPGSPSAINSSKENNESHDVGVIERMEPLFPNSPSRSQSTLDKLIFNLYSLVLCYLFEFLLLSLVFSPSVVINQSMDCQSSLHDLISIKLDGSNFALWEFHFGIFVQGLKEVLEERKKTRVVEFLMKLYPEFEPIHGSLLNIEITPALDVVLAVVLHEETRLGTLAAIKSTTFPSAALLVGKSTNIASIGNTKRSVQCYECQDFVALPEAISSALSTSSSGTSNSIKSTWHLDSGASNQMTGDLSQFSSLSSDVSKHVIHTVNGHTLSTSGIGSIGNLSNVLYVPNLKANFVSVGQLVDQNCVVKFSPNGCVVQNLKIGMIMVTGCRFGRILLLESVHRHLHHYFLSVSVADVTRLNKLLTLWHNRMGHPLSSWLHHMLKSCIPIAHHIHSSLLLACTNCSVQKVTSSLFHPAHLPIKIHLI</sequence>
<evidence type="ECO:0000313" key="4">
    <source>
        <dbReference type="EMBL" id="PHT85638.1"/>
    </source>
</evidence>
<keyword evidence="2" id="KW-0472">Membrane</keyword>
<accession>A0A2G2ZUJ2</accession>
<organism evidence="4 5">
    <name type="scientific">Capsicum annuum</name>
    <name type="common">Capsicum pepper</name>
    <dbReference type="NCBI Taxonomy" id="4072"/>
    <lineage>
        <taxon>Eukaryota</taxon>
        <taxon>Viridiplantae</taxon>
        <taxon>Streptophyta</taxon>
        <taxon>Embryophyta</taxon>
        <taxon>Tracheophyta</taxon>
        <taxon>Spermatophyta</taxon>
        <taxon>Magnoliopsida</taxon>
        <taxon>eudicotyledons</taxon>
        <taxon>Gunneridae</taxon>
        <taxon>Pentapetalae</taxon>
        <taxon>asterids</taxon>
        <taxon>lamiids</taxon>
        <taxon>Solanales</taxon>
        <taxon>Solanaceae</taxon>
        <taxon>Solanoideae</taxon>
        <taxon>Capsiceae</taxon>
        <taxon>Capsicum</taxon>
    </lineage>
</organism>
<dbReference type="EMBL" id="AYRZ02000003">
    <property type="protein sequence ID" value="PHT85638.1"/>
    <property type="molecule type" value="Genomic_DNA"/>
</dbReference>
<dbReference type="Gramene" id="PHT85638">
    <property type="protein sequence ID" value="PHT85638"/>
    <property type="gene ID" value="T459_07744"/>
</dbReference>
<feature type="region of interest" description="Disordered" evidence="1">
    <location>
        <begin position="1"/>
        <end position="26"/>
    </location>
</feature>